<sequence>MTFVPKVDNMLAPITATQTIPAVTQTIELTL</sequence>
<organism evidence="1 2">
    <name type="scientific">Pseudomonas mandelii</name>
    <dbReference type="NCBI Taxonomy" id="75612"/>
    <lineage>
        <taxon>Bacteria</taxon>
        <taxon>Pseudomonadati</taxon>
        <taxon>Pseudomonadota</taxon>
        <taxon>Gammaproteobacteria</taxon>
        <taxon>Pseudomonadales</taxon>
        <taxon>Pseudomonadaceae</taxon>
        <taxon>Pseudomonas</taxon>
    </lineage>
</organism>
<accession>A0ABY0VET3</accession>
<proteinExistence type="predicted"/>
<keyword evidence="2" id="KW-1185">Reference proteome</keyword>
<evidence type="ECO:0000313" key="2">
    <source>
        <dbReference type="Proteomes" id="UP000182476"/>
    </source>
</evidence>
<evidence type="ECO:0000313" key="1">
    <source>
        <dbReference type="EMBL" id="SDU15126.1"/>
    </source>
</evidence>
<protein>
    <submittedName>
        <fullName evidence="1">Uncharacterized protein</fullName>
    </submittedName>
</protein>
<reference evidence="1 2" key="1">
    <citation type="submission" date="2016-10" db="EMBL/GenBank/DDBJ databases">
        <authorList>
            <person name="Varghese N."/>
            <person name="Submissions S."/>
        </authorList>
    </citation>
    <scope>NUCLEOTIDE SEQUENCE [LARGE SCALE GENOMIC DNA]</scope>
    <source>
        <strain evidence="1 2">LMG 21607</strain>
    </source>
</reference>
<dbReference type="EMBL" id="LT629796">
    <property type="protein sequence ID" value="SDU15126.1"/>
    <property type="molecule type" value="Genomic_DNA"/>
</dbReference>
<gene>
    <name evidence="1" type="ORF">SAMN04489801_1161</name>
</gene>
<name>A0ABY0VET3_9PSED</name>
<dbReference type="Proteomes" id="UP000182476">
    <property type="component" value="Chromosome I"/>
</dbReference>